<protein>
    <recommendedName>
        <fullName evidence="12">G-protein coupled receptors family 1 profile domain-containing protein</fullName>
    </recommendedName>
</protein>
<feature type="transmembrane region" description="Helical" evidence="11">
    <location>
        <begin position="70"/>
        <end position="91"/>
    </location>
</feature>
<dbReference type="GO" id="GO:0009897">
    <property type="term" value="C:external side of plasma membrane"/>
    <property type="evidence" value="ECO:0007669"/>
    <property type="project" value="TreeGrafter"/>
</dbReference>
<evidence type="ECO:0000256" key="10">
    <source>
        <dbReference type="RuleBase" id="RU000688"/>
    </source>
</evidence>
<feature type="transmembrane region" description="Helical" evidence="11">
    <location>
        <begin position="181"/>
        <end position="201"/>
    </location>
</feature>
<reference evidence="13" key="1">
    <citation type="submission" date="2023-06" db="EMBL/GenBank/DDBJ databases">
        <title>Male Hemibagrus guttatus genome.</title>
        <authorList>
            <person name="Bian C."/>
        </authorList>
    </citation>
    <scope>NUCLEOTIDE SEQUENCE</scope>
    <source>
        <strain evidence="13">Male_cb2023</strain>
        <tissue evidence="13">Muscle</tissue>
    </source>
</reference>
<dbReference type="PANTHER" id="PTHR10489:SF730">
    <property type="entry name" value="CHEMOKINE XC RECEPTOR 1"/>
    <property type="match status" value="1"/>
</dbReference>
<name>A0AAE0Q3U0_9TELE</name>
<keyword evidence="8 10" id="KW-0675">Receptor</keyword>
<dbReference type="GO" id="GO:0060326">
    <property type="term" value="P:cell chemotaxis"/>
    <property type="evidence" value="ECO:0007669"/>
    <property type="project" value="TreeGrafter"/>
</dbReference>
<keyword evidence="6 11" id="KW-0472">Membrane</keyword>
<dbReference type="EMBL" id="JAUCMX010000022">
    <property type="protein sequence ID" value="KAK3513064.1"/>
    <property type="molecule type" value="Genomic_DNA"/>
</dbReference>
<keyword evidence="2" id="KW-1003">Cell membrane</keyword>
<feature type="transmembrane region" description="Helical" evidence="11">
    <location>
        <begin position="103"/>
        <end position="121"/>
    </location>
</feature>
<keyword evidence="14" id="KW-1185">Reference proteome</keyword>
<dbReference type="GO" id="GO:0019722">
    <property type="term" value="P:calcium-mediated signaling"/>
    <property type="evidence" value="ECO:0007669"/>
    <property type="project" value="TreeGrafter"/>
</dbReference>
<evidence type="ECO:0000256" key="5">
    <source>
        <dbReference type="ARBA" id="ARBA00023040"/>
    </source>
</evidence>
<organism evidence="13 14">
    <name type="scientific">Hemibagrus guttatus</name>
    <dbReference type="NCBI Taxonomy" id="175788"/>
    <lineage>
        <taxon>Eukaryota</taxon>
        <taxon>Metazoa</taxon>
        <taxon>Chordata</taxon>
        <taxon>Craniata</taxon>
        <taxon>Vertebrata</taxon>
        <taxon>Euteleostomi</taxon>
        <taxon>Actinopterygii</taxon>
        <taxon>Neopterygii</taxon>
        <taxon>Teleostei</taxon>
        <taxon>Ostariophysi</taxon>
        <taxon>Siluriformes</taxon>
        <taxon>Bagridae</taxon>
        <taxon>Hemibagrus</taxon>
    </lineage>
</organism>
<evidence type="ECO:0000256" key="2">
    <source>
        <dbReference type="ARBA" id="ARBA00022475"/>
    </source>
</evidence>
<feature type="domain" description="G-protein coupled receptors family 1 profile" evidence="12">
    <location>
        <begin position="82"/>
        <end position="327"/>
    </location>
</feature>
<feature type="transmembrane region" description="Helical" evidence="11">
    <location>
        <begin position="141"/>
        <end position="160"/>
    </location>
</feature>
<dbReference type="Gene3D" id="1.20.1070.10">
    <property type="entry name" value="Rhodopsin 7-helix transmembrane proteins"/>
    <property type="match status" value="1"/>
</dbReference>
<dbReference type="GO" id="GO:0019957">
    <property type="term" value="F:C-C chemokine binding"/>
    <property type="evidence" value="ECO:0007669"/>
    <property type="project" value="TreeGrafter"/>
</dbReference>
<evidence type="ECO:0000256" key="6">
    <source>
        <dbReference type="ARBA" id="ARBA00023136"/>
    </source>
</evidence>
<sequence>MDVTFQNSYNHSYNYNNSYSYNDSYSYNYSYGSNDSDVYDYSDYYDNNKTYDDGCHKTEVIHFGAVVTPVIFAMVIMFSCVGNALVLLVLIKYENLKSLTNTFLLNLAISDLIFIIGLPFWAIDLVWGWIFGDVICKLVNFIFYLGYYSSLLFLTIMTMHRYMAVVHPLSVHWNSTSYHSFGISAFIWFLSFCAATPQYIFKTAATTDGRDYCDYNNITWKLFSIYEQNVFFLTAFFTIAFCYSRILGRLLKPMSHRRPKTIRLILCIVIAFYLGWTPYNVSMFLSSLTSFHIAPFNDCHVSTALDFVSTVSRLVAFSHCCLNPMFYVFMGVKFRDHLKTALKNFCRKDNQLKDRRQSHLIYSNGEEITL</sequence>
<evidence type="ECO:0000313" key="14">
    <source>
        <dbReference type="Proteomes" id="UP001274896"/>
    </source>
</evidence>
<evidence type="ECO:0000256" key="8">
    <source>
        <dbReference type="ARBA" id="ARBA00023170"/>
    </source>
</evidence>
<keyword evidence="4 11" id="KW-1133">Transmembrane helix</keyword>
<dbReference type="InterPro" id="IPR000355">
    <property type="entry name" value="Chemokine_rcpt"/>
</dbReference>
<evidence type="ECO:0000256" key="1">
    <source>
        <dbReference type="ARBA" id="ARBA00004651"/>
    </source>
</evidence>
<dbReference type="PROSITE" id="PS50262">
    <property type="entry name" value="G_PROTEIN_RECEP_F1_2"/>
    <property type="match status" value="1"/>
</dbReference>
<evidence type="ECO:0000256" key="9">
    <source>
        <dbReference type="ARBA" id="ARBA00023224"/>
    </source>
</evidence>
<evidence type="ECO:0000256" key="7">
    <source>
        <dbReference type="ARBA" id="ARBA00023157"/>
    </source>
</evidence>
<dbReference type="Proteomes" id="UP001274896">
    <property type="component" value="Unassembled WGS sequence"/>
</dbReference>
<dbReference type="GO" id="GO:0016493">
    <property type="term" value="F:C-C chemokine receptor activity"/>
    <property type="evidence" value="ECO:0007669"/>
    <property type="project" value="TreeGrafter"/>
</dbReference>
<evidence type="ECO:0000256" key="4">
    <source>
        <dbReference type="ARBA" id="ARBA00022989"/>
    </source>
</evidence>
<dbReference type="InterPro" id="IPR050119">
    <property type="entry name" value="CCR1-9-like"/>
</dbReference>
<evidence type="ECO:0000256" key="11">
    <source>
        <dbReference type="SAM" id="Phobius"/>
    </source>
</evidence>
<evidence type="ECO:0000313" key="13">
    <source>
        <dbReference type="EMBL" id="KAK3513064.1"/>
    </source>
</evidence>
<accession>A0AAE0Q3U0</accession>
<comment type="similarity">
    <text evidence="10">Belongs to the G-protein coupled receptor 1 family.</text>
</comment>
<keyword evidence="5 10" id="KW-0297">G-protein coupled receptor</keyword>
<feature type="transmembrane region" description="Helical" evidence="11">
    <location>
        <begin position="314"/>
        <end position="332"/>
    </location>
</feature>
<dbReference type="AlphaFoldDB" id="A0AAE0Q3U0"/>
<dbReference type="PRINTS" id="PR00657">
    <property type="entry name" value="CCCHEMOKINER"/>
</dbReference>
<evidence type="ECO:0000256" key="3">
    <source>
        <dbReference type="ARBA" id="ARBA00022692"/>
    </source>
</evidence>
<keyword evidence="7" id="KW-1015">Disulfide bond</keyword>
<feature type="transmembrane region" description="Helical" evidence="11">
    <location>
        <begin position="260"/>
        <end position="279"/>
    </location>
</feature>
<dbReference type="SUPFAM" id="SSF81321">
    <property type="entry name" value="Family A G protein-coupled receptor-like"/>
    <property type="match status" value="1"/>
</dbReference>
<dbReference type="PRINTS" id="PR00237">
    <property type="entry name" value="GPCRRHODOPSN"/>
</dbReference>
<gene>
    <name evidence="13" type="ORF">QTP70_000949</name>
</gene>
<keyword evidence="9 10" id="KW-0807">Transducer</keyword>
<dbReference type="InterPro" id="IPR000276">
    <property type="entry name" value="GPCR_Rhodpsn"/>
</dbReference>
<dbReference type="PROSITE" id="PS00237">
    <property type="entry name" value="G_PROTEIN_RECEP_F1_1"/>
    <property type="match status" value="1"/>
</dbReference>
<dbReference type="GO" id="GO:0006955">
    <property type="term" value="P:immune response"/>
    <property type="evidence" value="ECO:0007669"/>
    <property type="project" value="TreeGrafter"/>
</dbReference>
<comment type="caution">
    <text evidence="13">The sequence shown here is derived from an EMBL/GenBank/DDBJ whole genome shotgun (WGS) entry which is preliminary data.</text>
</comment>
<proteinExistence type="inferred from homology"/>
<dbReference type="InterPro" id="IPR017452">
    <property type="entry name" value="GPCR_Rhodpsn_7TM"/>
</dbReference>
<dbReference type="PANTHER" id="PTHR10489">
    <property type="entry name" value="CELL ADHESION MOLECULE"/>
    <property type="match status" value="1"/>
</dbReference>
<dbReference type="GO" id="GO:0007204">
    <property type="term" value="P:positive regulation of cytosolic calcium ion concentration"/>
    <property type="evidence" value="ECO:0007669"/>
    <property type="project" value="TreeGrafter"/>
</dbReference>
<comment type="subcellular location">
    <subcellularLocation>
        <location evidence="1">Cell membrane</location>
        <topology evidence="1">Multi-pass membrane protein</topology>
    </subcellularLocation>
</comment>
<dbReference type="FunFam" id="1.20.1070.10:FF:000130">
    <property type="entry name" value="Chemokine (C-C motif) receptor 2"/>
    <property type="match status" value="1"/>
</dbReference>
<keyword evidence="3 10" id="KW-0812">Transmembrane</keyword>
<evidence type="ECO:0000259" key="12">
    <source>
        <dbReference type="PROSITE" id="PS50262"/>
    </source>
</evidence>
<feature type="transmembrane region" description="Helical" evidence="11">
    <location>
        <begin position="230"/>
        <end position="248"/>
    </location>
</feature>
<dbReference type="Pfam" id="PF00001">
    <property type="entry name" value="7tm_1"/>
    <property type="match status" value="1"/>
</dbReference>